<name>A0A9D2RQ61_9MICO</name>
<comment type="caution">
    <text evidence="8">The sequence shown here is derived from an EMBL/GenBank/DDBJ whole genome shotgun (WGS) entry which is preliminary data.</text>
</comment>
<evidence type="ECO:0000256" key="5">
    <source>
        <dbReference type="ARBA" id="ARBA00023136"/>
    </source>
</evidence>
<keyword evidence="4 6" id="KW-1133">Transmembrane helix</keyword>
<dbReference type="Pfam" id="PF07690">
    <property type="entry name" value="MFS_1"/>
    <property type="match status" value="1"/>
</dbReference>
<feature type="transmembrane region" description="Helical" evidence="6">
    <location>
        <begin position="303"/>
        <end position="322"/>
    </location>
</feature>
<keyword evidence="3 6" id="KW-0812">Transmembrane</keyword>
<dbReference type="InterPro" id="IPR020846">
    <property type="entry name" value="MFS_dom"/>
</dbReference>
<feature type="transmembrane region" description="Helical" evidence="6">
    <location>
        <begin position="244"/>
        <end position="265"/>
    </location>
</feature>
<dbReference type="InterPro" id="IPR036259">
    <property type="entry name" value="MFS_trans_sf"/>
</dbReference>
<evidence type="ECO:0000256" key="6">
    <source>
        <dbReference type="SAM" id="Phobius"/>
    </source>
</evidence>
<keyword evidence="5 6" id="KW-0472">Membrane</keyword>
<dbReference type="AlphaFoldDB" id="A0A9D2RQ61"/>
<feature type="transmembrane region" description="Helical" evidence="6">
    <location>
        <begin position="210"/>
        <end position="232"/>
    </location>
</feature>
<sequence length="407" mass="40722">MTGMHRSPATGRARLLGLTLVTFVFGTDDFIIAGILPEIARDQQVSEAAAGQLVTVFSITYALAAPPLAVATARLPRKPLLLAGLVLFAGLNLLTALAPGFAVLMALRVSAALVAAAISPAAFAMAARLAAPEQVGRAVGMVAAGLTISLFVGVPLGSLLGTAFGWRPTFMVVALLTLLVMMINARMLPPVPGAPEIGVRAQLRILGRPAVLTCVLGTTMGASGGLLIYTYIGPITRDLTGHGGPLLALFIGVVGVAGALGTVAGGRLTDRWGADRALLGSFALLALAILALAGIGLGSGGTTPVWLTVIVLVAYGFAGWGFNPPMTTRALQLAGDAGTEAVALNTSALYVGISLAGVLGGAALTADGGRGAAIVAALICLATVVAMATFVSRYPSSARADAVVAGG</sequence>
<organism evidence="8 9">
    <name type="scientific">Candidatus Brachybacterium merdavium</name>
    <dbReference type="NCBI Taxonomy" id="2838513"/>
    <lineage>
        <taxon>Bacteria</taxon>
        <taxon>Bacillati</taxon>
        <taxon>Actinomycetota</taxon>
        <taxon>Actinomycetes</taxon>
        <taxon>Micrococcales</taxon>
        <taxon>Dermabacteraceae</taxon>
        <taxon>Brachybacterium</taxon>
    </lineage>
</organism>
<evidence type="ECO:0000256" key="3">
    <source>
        <dbReference type="ARBA" id="ARBA00022692"/>
    </source>
</evidence>
<keyword evidence="2" id="KW-1003">Cell membrane</keyword>
<feature type="transmembrane region" description="Helical" evidence="6">
    <location>
        <begin position="80"/>
        <end position="105"/>
    </location>
</feature>
<dbReference type="Gene3D" id="1.20.1250.20">
    <property type="entry name" value="MFS general substrate transporter like domains"/>
    <property type="match status" value="1"/>
</dbReference>
<dbReference type="GO" id="GO:0022857">
    <property type="term" value="F:transmembrane transporter activity"/>
    <property type="evidence" value="ECO:0007669"/>
    <property type="project" value="InterPro"/>
</dbReference>
<dbReference type="PROSITE" id="PS50850">
    <property type="entry name" value="MFS"/>
    <property type="match status" value="1"/>
</dbReference>
<feature type="transmembrane region" description="Helical" evidence="6">
    <location>
        <begin position="342"/>
        <end position="366"/>
    </location>
</feature>
<gene>
    <name evidence="8" type="ORF">H9786_15870</name>
</gene>
<feature type="transmembrane region" description="Helical" evidence="6">
    <location>
        <begin position="49"/>
        <end position="73"/>
    </location>
</feature>
<feature type="transmembrane region" description="Helical" evidence="6">
    <location>
        <begin position="111"/>
        <end position="131"/>
    </location>
</feature>
<dbReference type="InterPro" id="IPR011701">
    <property type="entry name" value="MFS"/>
</dbReference>
<evidence type="ECO:0000313" key="8">
    <source>
        <dbReference type="EMBL" id="HJB11975.1"/>
    </source>
</evidence>
<reference evidence="8" key="2">
    <citation type="submission" date="2021-04" db="EMBL/GenBank/DDBJ databases">
        <authorList>
            <person name="Gilroy R."/>
        </authorList>
    </citation>
    <scope>NUCLEOTIDE SEQUENCE</scope>
    <source>
        <strain evidence="8">ChiHjej13B12-24818</strain>
    </source>
</reference>
<dbReference type="Proteomes" id="UP000823823">
    <property type="component" value="Unassembled WGS sequence"/>
</dbReference>
<dbReference type="InterPro" id="IPR050189">
    <property type="entry name" value="MFS_Efflux_Transporters"/>
</dbReference>
<feature type="transmembrane region" description="Helical" evidence="6">
    <location>
        <begin position="277"/>
        <end position="297"/>
    </location>
</feature>
<evidence type="ECO:0000313" key="9">
    <source>
        <dbReference type="Proteomes" id="UP000823823"/>
    </source>
</evidence>
<evidence type="ECO:0000256" key="1">
    <source>
        <dbReference type="ARBA" id="ARBA00004651"/>
    </source>
</evidence>
<reference evidence="8" key="1">
    <citation type="journal article" date="2021" name="PeerJ">
        <title>Extensive microbial diversity within the chicken gut microbiome revealed by metagenomics and culture.</title>
        <authorList>
            <person name="Gilroy R."/>
            <person name="Ravi A."/>
            <person name="Getino M."/>
            <person name="Pursley I."/>
            <person name="Horton D.L."/>
            <person name="Alikhan N.F."/>
            <person name="Baker D."/>
            <person name="Gharbi K."/>
            <person name="Hall N."/>
            <person name="Watson M."/>
            <person name="Adriaenssens E.M."/>
            <person name="Foster-Nyarko E."/>
            <person name="Jarju S."/>
            <person name="Secka A."/>
            <person name="Antonio M."/>
            <person name="Oren A."/>
            <person name="Chaudhuri R.R."/>
            <person name="La Ragione R."/>
            <person name="Hildebrand F."/>
            <person name="Pallen M.J."/>
        </authorList>
    </citation>
    <scope>NUCLEOTIDE SEQUENCE</scope>
    <source>
        <strain evidence="8">ChiHjej13B12-24818</strain>
    </source>
</reference>
<protein>
    <submittedName>
        <fullName evidence="8">MFS transporter</fullName>
    </submittedName>
</protein>
<evidence type="ECO:0000256" key="4">
    <source>
        <dbReference type="ARBA" id="ARBA00022989"/>
    </source>
</evidence>
<evidence type="ECO:0000256" key="2">
    <source>
        <dbReference type="ARBA" id="ARBA00022475"/>
    </source>
</evidence>
<evidence type="ECO:0000259" key="7">
    <source>
        <dbReference type="PROSITE" id="PS50850"/>
    </source>
</evidence>
<proteinExistence type="predicted"/>
<dbReference type="PANTHER" id="PTHR43124:SF10">
    <property type="entry name" value="PURINE EFFLUX PUMP PBUE"/>
    <property type="match status" value="1"/>
</dbReference>
<feature type="transmembrane region" description="Helical" evidence="6">
    <location>
        <begin position="372"/>
        <end position="391"/>
    </location>
</feature>
<dbReference type="EMBL" id="DWZH01000135">
    <property type="protein sequence ID" value="HJB11975.1"/>
    <property type="molecule type" value="Genomic_DNA"/>
</dbReference>
<dbReference type="PANTHER" id="PTHR43124">
    <property type="entry name" value="PURINE EFFLUX PUMP PBUE"/>
    <property type="match status" value="1"/>
</dbReference>
<dbReference type="CDD" id="cd17324">
    <property type="entry name" value="MFS_NepI_like"/>
    <property type="match status" value="1"/>
</dbReference>
<dbReference type="GO" id="GO:0005886">
    <property type="term" value="C:plasma membrane"/>
    <property type="evidence" value="ECO:0007669"/>
    <property type="project" value="UniProtKB-SubCell"/>
</dbReference>
<feature type="transmembrane region" description="Helical" evidence="6">
    <location>
        <begin position="138"/>
        <end position="164"/>
    </location>
</feature>
<accession>A0A9D2RQ61</accession>
<dbReference type="SUPFAM" id="SSF103473">
    <property type="entry name" value="MFS general substrate transporter"/>
    <property type="match status" value="1"/>
</dbReference>
<feature type="domain" description="Major facilitator superfamily (MFS) profile" evidence="7">
    <location>
        <begin position="14"/>
        <end position="395"/>
    </location>
</feature>
<comment type="subcellular location">
    <subcellularLocation>
        <location evidence="1">Cell membrane</location>
        <topology evidence="1">Multi-pass membrane protein</topology>
    </subcellularLocation>
</comment>
<feature type="transmembrane region" description="Helical" evidence="6">
    <location>
        <begin position="170"/>
        <end position="189"/>
    </location>
</feature>